<comment type="pathway">
    <text evidence="3">Pyrimidine metabolism; dUMP biosynthesis; dUMP from dCTP (dUTP route): step 1/2.</text>
</comment>
<keyword evidence="2 3" id="KW-0546">Nucleotide metabolism</keyword>
<feature type="binding site" evidence="3">
    <location>
        <position position="123"/>
    </location>
    <ligand>
        <name>dCTP</name>
        <dbReference type="ChEBI" id="CHEBI:61481"/>
    </ligand>
</feature>
<dbReference type="GO" id="GO:0006229">
    <property type="term" value="P:dUTP biosynthetic process"/>
    <property type="evidence" value="ECO:0007669"/>
    <property type="project" value="UniProtKB-UniRule"/>
</dbReference>
<comment type="caution">
    <text evidence="5">The sequence shown here is derived from an EMBL/GenBank/DDBJ whole genome shotgun (WGS) entry which is preliminary data.</text>
</comment>
<feature type="binding site" evidence="3">
    <location>
        <begin position="131"/>
        <end position="133"/>
    </location>
    <ligand>
        <name>dCTP</name>
        <dbReference type="ChEBI" id="CHEBI:61481"/>
    </ligand>
</feature>
<feature type="binding site" evidence="3">
    <location>
        <begin position="105"/>
        <end position="110"/>
    </location>
    <ligand>
        <name>dCTP</name>
        <dbReference type="ChEBI" id="CHEBI:61481"/>
    </ligand>
</feature>
<dbReference type="GO" id="GO:0006226">
    <property type="term" value="P:dUMP biosynthetic process"/>
    <property type="evidence" value="ECO:0007669"/>
    <property type="project" value="UniProtKB-UniPathway"/>
</dbReference>
<feature type="region of interest" description="Disordered" evidence="4">
    <location>
        <begin position="163"/>
        <end position="185"/>
    </location>
</feature>
<organism evidence="5 6">
    <name type="scientific">Candidatus Doudnabacteria bacterium RIFCSPHIGHO2_01_FULL_41_86</name>
    <dbReference type="NCBI Taxonomy" id="1817821"/>
    <lineage>
        <taxon>Bacteria</taxon>
        <taxon>Candidatus Doudnaibacteriota</taxon>
    </lineage>
</organism>
<protein>
    <recommendedName>
        <fullName evidence="3">dCTP deaminase</fullName>
        <ecNumber evidence="3">3.5.4.13</ecNumber>
    </recommendedName>
    <alternativeName>
        <fullName evidence="3">Deoxycytidine triphosphate deaminase</fullName>
    </alternativeName>
</protein>
<evidence type="ECO:0000313" key="6">
    <source>
        <dbReference type="Proteomes" id="UP000177610"/>
    </source>
</evidence>
<evidence type="ECO:0000256" key="3">
    <source>
        <dbReference type="HAMAP-Rule" id="MF_00146"/>
    </source>
</evidence>
<name>A0A1F5N8I0_9BACT</name>
<comment type="catalytic activity">
    <reaction evidence="3">
        <text>dCTP + H2O + H(+) = dUTP + NH4(+)</text>
        <dbReference type="Rhea" id="RHEA:22680"/>
        <dbReference type="ChEBI" id="CHEBI:15377"/>
        <dbReference type="ChEBI" id="CHEBI:15378"/>
        <dbReference type="ChEBI" id="CHEBI:28938"/>
        <dbReference type="ChEBI" id="CHEBI:61481"/>
        <dbReference type="ChEBI" id="CHEBI:61555"/>
        <dbReference type="EC" id="3.5.4.13"/>
    </reaction>
</comment>
<accession>A0A1F5N8I0</accession>
<dbReference type="CDD" id="cd07557">
    <property type="entry name" value="trimeric_dUTPase"/>
    <property type="match status" value="1"/>
</dbReference>
<feature type="compositionally biased region" description="Basic and acidic residues" evidence="4">
    <location>
        <begin position="166"/>
        <end position="178"/>
    </location>
</feature>
<dbReference type="EMBL" id="MFEH01000004">
    <property type="protein sequence ID" value="OGE73842.1"/>
    <property type="molecule type" value="Genomic_DNA"/>
</dbReference>
<dbReference type="HAMAP" id="MF_00146">
    <property type="entry name" value="dCTP_deaminase"/>
    <property type="match status" value="1"/>
</dbReference>
<dbReference type="PANTHER" id="PTHR42680:SF3">
    <property type="entry name" value="DCTP DEAMINASE"/>
    <property type="match status" value="1"/>
</dbReference>
<dbReference type="Pfam" id="PF22769">
    <property type="entry name" value="DCD"/>
    <property type="match status" value="1"/>
</dbReference>
<dbReference type="EC" id="3.5.4.13" evidence="3"/>
<dbReference type="GO" id="GO:0000166">
    <property type="term" value="F:nucleotide binding"/>
    <property type="evidence" value="ECO:0007669"/>
    <property type="project" value="UniProtKB-KW"/>
</dbReference>
<evidence type="ECO:0000256" key="4">
    <source>
        <dbReference type="SAM" id="MobiDB-lite"/>
    </source>
</evidence>
<feature type="binding site" evidence="3">
    <location>
        <position position="177"/>
    </location>
    <ligand>
        <name>dCTP</name>
        <dbReference type="ChEBI" id="CHEBI:61481"/>
    </ligand>
</feature>
<feature type="binding site" evidence="3">
    <location>
        <position position="166"/>
    </location>
    <ligand>
        <name>dCTP</name>
        <dbReference type="ChEBI" id="CHEBI:61481"/>
    </ligand>
</feature>
<dbReference type="UniPathway" id="UPA00610">
    <property type="reaction ID" value="UER00665"/>
</dbReference>
<keyword evidence="1 3" id="KW-0378">Hydrolase</keyword>
<evidence type="ECO:0000313" key="5">
    <source>
        <dbReference type="EMBL" id="OGE73842.1"/>
    </source>
</evidence>
<feature type="binding site" evidence="3">
    <location>
        <position position="173"/>
    </location>
    <ligand>
        <name>dCTP</name>
        <dbReference type="ChEBI" id="CHEBI:61481"/>
    </ligand>
</feature>
<evidence type="ECO:0000256" key="1">
    <source>
        <dbReference type="ARBA" id="ARBA00022801"/>
    </source>
</evidence>
<gene>
    <name evidence="3" type="primary">dcd</name>
    <name evidence="5" type="ORF">A2717_04390</name>
</gene>
<dbReference type="GO" id="GO:0015949">
    <property type="term" value="P:nucleobase-containing small molecule interconversion"/>
    <property type="evidence" value="ECO:0007669"/>
    <property type="project" value="TreeGrafter"/>
</dbReference>
<dbReference type="GO" id="GO:0008829">
    <property type="term" value="F:dCTP deaminase activity"/>
    <property type="evidence" value="ECO:0007669"/>
    <property type="project" value="UniProtKB-UniRule"/>
</dbReference>
<dbReference type="AlphaFoldDB" id="A0A1F5N8I0"/>
<feature type="active site" description="Proton donor/acceptor" evidence="3">
    <location>
        <position position="133"/>
    </location>
</feature>
<sequence length="185" mass="20214">MILSDTDIKTKLDTNEIKIDPMPNLAEALGTVSVDLRLGNDFILYRSTSHSVIDARDKKIPDGIEEKISVAEDGDFVIRPRDFVLGSTLEKIELPASIAGRLEGKSSLGRLGLVIHSTAGKVDPGFKGNLVLEITNIGTVPIVLHPGMRICQLLFEQLSSPTSKPYVERDDSKYKNQDKTVGSIL</sequence>
<dbReference type="Gene3D" id="2.70.40.10">
    <property type="match status" value="1"/>
</dbReference>
<dbReference type="InterPro" id="IPR011962">
    <property type="entry name" value="dCTP_deaminase"/>
</dbReference>
<comment type="similarity">
    <text evidence="3">Belongs to the dCTP deaminase family.</text>
</comment>
<dbReference type="Proteomes" id="UP000177610">
    <property type="component" value="Unassembled WGS sequence"/>
</dbReference>
<comment type="subunit">
    <text evidence="3">Homotrimer.</text>
</comment>
<comment type="function">
    <text evidence="3">Catalyzes the deamination of dCTP to dUTP.</text>
</comment>
<dbReference type="InterPro" id="IPR033704">
    <property type="entry name" value="dUTPase_trimeric"/>
</dbReference>
<dbReference type="PANTHER" id="PTHR42680">
    <property type="entry name" value="DCTP DEAMINASE"/>
    <property type="match status" value="1"/>
</dbReference>
<comment type="caution">
    <text evidence="3">Lacks conserved residue(s) required for the propagation of feature annotation.</text>
</comment>
<dbReference type="InterPro" id="IPR036157">
    <property type="entry name" value="dUTPase-like_sf"/>
</dbReference>
<reference evidence="5 6" key="1">
    <citation type="journal article" date="2016" name="Nat. Commun.">
        <title>Thousands of microbial genomes shed light on interconnected biogeochemical processes in an aquifer system.</title>
        <authorList>
            <person name="Anantharaman K."/>
            <person name="Brown C.T."/>
            <person name="Hug L.A."/>
            <person name="Sharon I."/>
            <person name="Castelle C.J."/>
            <person name="Probst A.J."/>
            <person name="Thomas B.C."/>
            <person name="Singh A."/>
            <person name="Wilkins M.J."/>
            <person name="Karaoz U."/>
            <person name="Brodie E.L."/>
            <person name="Williams K.H."/>
            <person name="Hubbard S.S."/>
            <person name="Banfield J.F."/>
        </authorList>
    </citation>
    <scope>NUCLEOTIDE SEQUENCE [LARGE SCALE GENOMIC DNA]</scope>
</reference>
<feature type="binding site" evidence="3">
    <location>
        <position position="152"/>
    </location>
    <ligand>
        <name>dCTP</name>
        <dbReference type="ChEBI" id="CHEBI:61481"/>
    </ligand>
</feature>
<dbReference type="SUPFAM" id="SSF51283">
    <property type="entry name" value="dUTPase-like"/>
    <property type="match status" value="1"/>
</dbReference>
<dbReference type="STRING" id="1817821.A2717_04390"/>
<proteinExistence type="inferred from homology"/>
<evidence type="ECO:0000256" key="2">
    <source>
        <dbReference type="ARBA" id="ARBA00023080"/>
    </source>
</evidence>
<dbReference type="NCBIfam" id="TIGR02274">
    <property type="entry name" value="dCTP_deam"/>
    <property type="match status" value="1"/>
</dbReference>
<keyword evidence="3" id="KW-0547">Nucleotide-binding</keyword>